<dbReference type="Pfam" id="PF00196">
    <property type="entry name" value="GerE"/>
    <property type="match status" value="1"/>
</dbReference>
<feature type="domain" description="HTH luxR-type" evidence="4">
    <location>
        <begin position="704"/>
        <end position="769"/>
    </location>
</feature>
<evidence type="ECO:0000259" key="4">
    <source>
        <dbReference type="PROSITE" id="PS50043"/>
    </source>
</evidence>
<dbReference type="Proteomes" id="UP000614200">
    <property type="component" value="Unassembled WGS sequence"/>
</dbReference>
<name>A0ABR9ZSA5_9FIRM</name>
<dbReference type="CDD" id="cd06170">
    <property type="entry name" value="LuxR_C_like"/>
    <property type="match status" value="1"/>
</dbReference>
<evidence type="ECO:0000256" key="1">
    <source>
        <dbReference type="ARBA" id="ARBA00023015"/>
    </source>
</evidence>
<sequence length="771" mass="89804">MEPFIIPSKLNKPRLERHFIERAPLIDRMNREGIAWITVSCQTGFGKSTLVSQWLDTHNKEAYVWYALDAYDDDIQVFLTYFAHGIQRRDEAIGNQLLNLLSQFHMTKPDRFFRMYISVLYGLETPIQFVVDDFQWITDQAILDFINLVMMFLMDQITVVIISREKIPLNLNKIRLSGHLLELTDREMKLDRIEIQAMISQANGFDSLNDFECSVESSIGRSESIYALTEGWIAGVQLILMASKGSRSQIYDQKDLARNHGQLSAYLIGTILKSLAPKQRDFLMLSAIPDSFSADMCDEVFEHFLKESKKWMWEIIDKNMFVMALDSEGNKFRYHHMFRNAILSHLKNQIGADYDTRFNGVMLAVAEWHMTSENYYEASRIFMKQSAYHKAAVCLEYLWAPMDLNLTSGIWLEMIDELPERFILDKPVLSMCYGWALIDNNRIEKAEFWLDNAQKIYEKESLKVLKKKELIADVQQYDLFEIHILMARAYIAAAEGNLEALFYYGNSAKNAMAHKNLKKHGVIMMTLAFAYWNQKDYKRAAECIEKGIQYERKYGEAINVDNYWMVLFHLWLHIGEFSLLDHKAQELIDDMESDRRLPIILPTLYLILAYSAYKQNHIDQCKSLMKKAKNIGGKLAINDFEYRYWMLKTKLCLDQEALSKAKLYLEAAKEQYFPNPIPDLYTIEQLESEIKKHESGTKVTSHWNAQLREPLTLREMEVLELIECGLSNKEIGQRLFIALSTVKGYIQNIYGKLEVKRRTEAVAKAKALNLL</sequence>
<dbReference type="InterPro" id="IPR016032">
    <property type="entry name" value="Sig_transdc_resp-reg_C-effctor"/>
</dbReference>
<evidence type="ECO:0000313" key="5">
    <source>
        <dbReference type="EMBL" id="MBF4693343.1"/>
    </source>
</evidence>
<proteinExistence type="predicted"/>
<evidence type="ECO:0000256" key="3">
    <source>
        <dbReference type="ARBA" id="ARBA00023163"/>
    </source>
</evidence>
<keyword evidence="6" id="KW-1185">Reference proteome</keyword>
<comment type="caution">
    <text evidence="5">The sequence shown here is derived from an EMBL/GenBank/DDBJ whole genome shotgun (WGS) entry which is preliminary data.</text>
</comment>
<dbReference type="EMBL" id="JADKNH010000005">
    <property type="protein sequence ID" value="MBF4693343.1"/>
    <property type="molecule type" value="Genomic_DNA"/>
</dbReference>
<accession>A0ABR9ZSA5</accession>
<keyword evidence="1" id="KW-0805">Transcription regulation</keyword>
<dbReference type="InterPro" id="IPR036388">
    <property type="entry name" value="WH-like_DNA-bd_sf"/>
</dbReference>
<keyword evidence="3" id="KW-0804">Transcription</keyword>
<dbReference type="SMART" id="SM00421">
    <property type="entry name" value="HTH_LUXR"/>
    <property type="match status" value="1"/>
</dbReference>
<dbReference type="Pfam" id="PF25873">
    <property type="entry name" value="WHD_MalT"/>
    <property type="match status" value="1"/>
</dbReference>
<dbReference type="PRINTS" id="PR00038">
    <property type="entry name" value="HTHLUXR"/>
</dbReference>
<evidence type="ECO:0000256" key="2">
    <source>
        <dbReference type="ARBA" id="ARBA00023125"/>
    </source>
</evidence>
<dbReference type="PROSITE" id="PS00622">
    <property type="entry name" value="HTH_LUXR_1"/>
    <property type="match status" value="1"/>
</dbReference>
<dbReference type="SUPFAM" id="SSF48452">
    <property type="entry name" value="TPR-like"/>
    <property type="match status" value="1"/>
</dbReference>
<dbReference type="InterPro" id="IPR000792">
    <property type="entry name" value="Tscrpt_reg_LuxR_C"/>
</dbReference>
<dbReference type="SUPFAM" id="SSF46894">
    <property type="entry name" value="C-terminal effector domain of the bipartite response regulators"/>
    <property type="match status" value="1"/>
</dbReference>
<dbReference type="PROSITE" id="PS50043">
    <property type="entry name" value="HTH_LUXR_2"/>
    <property type="match status" value="1"/>
</dbReference>
<reference evidence="5 6" key="1">
    <citation type="submission" date="2020-11" db="EMBL/GenBank/DDBJ databases">
        <title>Fusibacter basophilias sp. nov.</title>
        <authorList>
            <person name="Qiu D."/>
        </authorList>
    </citation>
    <scope>NUCLEOTIDE SEQUENCE [LARGE SCALE GENOMIC DNA]</scope>
    <source>
        <strain evidence="5 6">Q10-2</strain>
    </source>
</reference>
<evidence type="ECO:0000313" key="6">
    <source>
        <dbReference type="Proteomes" id="UP000614200"/>
    </source>
</evidence>
<dbReference type="RefSeq" id="WP_194701580.1">
    <property type="nucleotide sequence ID" value="NZ_JADKNH010000005.1"/>
</dbReference>
<dbReference type="SUPFAM" id="SSF52540">
    <property type="entry name" value="P-loop containing nucleoside triphosphate hydrolases"/>
    <property type="match status" value="1"/>
</dbReference>
<organism evidence="5 6">
    <name type="scientific">Fusibacter ferrireducens</name>
    <dbReference type="NCBI Taxonomy" id="2785058"/>
    <lineage>
        <taxon>Bacteria</taxon>
        <taxon>Bacillati</taxon>
        <taxon>Bacillota</taxon>
        <taxon>Clostridia</taxon>
        <taxon>Eubacteriales</taxon>
        <taxon>Eubacteriales Family XII. Incertae Sedis</taxon>
        <taxon>Fusibacter</taxon>
    </lineage>
</organism>
<dbReference type="InterPro" id="IPR027417">
    <property type="entry name" value="P-loop_NTPase"/>
</dbReference>
<gene>
    <name evidence="5" type="ORF">ISU02_09440</name>
</gene>
<keyword evidence="2" id="KW-0238">DNA-binding</keyword>
<protein>
    <recommendedName>
        <fullName evidence="4">HTH luxR-type domain-containing protein</fullName>
    </recommendedName>
</protein>
<dbReference type="PANTHER" id="PTHR44688:SF16">
    <property type="entry name" value="DNA-BINDING TRANSCRIPTIONAL ACTIVATOR DEVR_DOSR"/>
    <property type="match status" value="1"/>
</dbReference>
<dbReference type="Gene3D" id="1.25.40.10">
    <property type="entry name" value="Tetratricopeptide repeat domain"/>
    <property type="match status" value="1"/>
</dbReference>
<dbReference type="InterPro" id="IPR011990">
    <property type="entry name" value="TPR-like_helical_dom_sf"/>
</dbReference>
<dbReference type="InterPro" id="IPR059106">
    <property type="entry name" value="WHD_MalT"/>
</dbReference>
<dbReference type="Gene3D" id="1.10.10.10">
    <property type="entry name" value="Winged helix-like DNA-binding domain superfamily/Winged helix DNA-binding domain"/>
    <property type="match status" value="1"/>
</dbReference>
<dbReference type="PANTHER" id="PTHR44688">
    <property type="entry name" value="DNA-BINDING TRANSCRIPTIONAL ACTIVATOR DEVR_DOSR"/>
    <property type="match status" value="1"/>
</dbReference>